<evidence type="ECO:0000313" key="1">
    <source>
        <dbReference type="EMBL" id="MZQ82062.1"/>
    </source>
</evidence>
<dbReference type="EMBL" id="WTUZ01000010">
    <property type="protein sequence ID" value="MZQ82062.1"/>
    <property type="molecule type" value="Genomic_DNA"/>
</dbReference>
<dbReference type="RefSeq" id="WP_161406238.1">
    <property type="nucleotide sequence ID" value="NZ_WTUZ01000010.1"/>
</dbReference>
<gene>
    <name evidence="1" type="ORF">GQF01_07915</name>
</gene>
<dbReference type="AlphaFoldDB" id="A0A6L8UXD1"/>
<name>A0A6L8UXD1_9BACL</name>
<proteinExistence type="predicted"/>
<evidence type="ECO:0000313" key="2">
    <source>
        <dbReference type="Proteomes" id="UP000481087"/>
    </source>
</evidence>
<dbReference type="Proteomes" id="UP000481087">
    <property type="component" value="Unassembled WGS sequence"/>
</dbReference>
<organism evidence="1 2">
    <name type="scientific">Paenibacillus silvestris</name>
    <dbReference type="NCBI Taxonomy" id="2606219"/>
    <lineage>
        <taxon>Bacteria</taxon>
        <taxon>Bacillati</taxon>
        <taxon>Bacillota</taxon>
        <taxon>Bacilli</taxon>
        <taxon>Bacillales</taxon>
        <taxon>Paenibacillaceae</taxon>
        <taxon>Paenibacillus</taxon>
    </lineage>
</organism>
<accession>A0A6L8UXD1</accession>
<sequence length="56" mass="6656">MNNEQFEFMFDTVLTDVVNQTYSTLSLPSKEQIQISMKKMMDIIEANHRWNTGNER</sequence>
<protein>
    <submittedName>
        <fullName evidence="1">Uncharacterized protein</fullName>
    </submittedName>
</protein>
<comment type="caution">
    <text evidence="1">The sequence shown here is derived from an EMBL/GenBank/DDBJ whole genome shotgun (WGS) entry which is preliminary data.</text>
</comment>
<keyword evidence="2" id="KW-1185">Reference proteome</keyword>
<reference evidence="1 2" key="1">
    <citation type="submission" date="2019-12" db="EMBL/GenBank/DDBJ databases">
        <title>Paenibacillus sp. nov. sp. isolated from soil.</title>
        <authorList>
            <person name="Kim J."/>
            <person name="Jeong S.E."/>
            <person name="Jung H.S."/>
            <person name="Jeon C.O."/>
        </authorList>
    </citation>
    <scope>NUCLEOTIDE SEQUENCE [LARGE SCALE GENOMIC DNA]</scope>
    <source>
        <strain evidence="1 2">5J-6</strain>
    </source>
</reference>